<proteinExistence type="predicted"/>
<protein>
    <submittedName>
        <fullName evidence="1">Uncharacterized protein</fullName>
    </submittedName>
</protein>
<keyword evidence="2" id="KW-1185">Reference proteome</keyword>
<dbReference type="EMBL" id="BPLR01014733">
    <property type="protein sequence ID" value="GIY70912.1"/>
    <property type="molecule type" value="Genomic_DNA"/>
</dbReference>
<evidence type="ECO:0000313" key="2">
    <source>
        <dbReference type="Proteomes" id="UP001054945"/>
    </source>
</evidence>
<comment type="caution">
    <text evidence="1">The sequence shown here is derived from an EMBL/GenBank/DDBJ whole genome shotgun (WGS) entry which is preliminary data.</text>
</comment>
<name>A0AAV4VKP5_CAEEX</name>
<gene>
    <name evidence="1" type="ORF">CEXT_684011</name>
</gene>
<accession>A0AAV4VKP5</accession>
<dbReference type="Proteomes" id="UP001054945">
    <property type="component" value="Unassembled WGS sequence"/>
</dbReference>
<organism evidence="1 2">
    <name type="scientific">Caerostris extrusa</name>
    <name type="common">Bark spider</name>
    <name type="synonym">Caerostris bankana</name>
    <dbReference type="NCBI Taxonomy" id="172846"/>
    <lineage>
        <taxon>Eukaryota</taxon>
        <taxon>Metazoa</taxon>
        <taxon>Ecdysozoa</taxon>
        <taxon>Arthropoda</taxon>
        <taxon>Chelicerata</taxon>
        <taxon>Arachnida</taxon>
        <taxon>Araneae</taxon>
        <taxon>Araneomorphae</taxon>
        <taxon>Entelegynae</taxon>
        <taxon>Araneoidea</taxon>
        <taxon>Araneidae</taxon>
        <taxon>Caerostris</taxon>
    </lineage>
</organism>
<reference evidence="1 2" key="1">
    <citation type="submission" date="2021-06" db="EMBL/GenBank/DDBJ databases">
        <title>Caerostris extrusa draft genome.</title>
        <authorList>
            <person name="Kono N."/>
            <person name="Arakawa K."/>
        </authorList>
    </citation>
    <scope>NUCLEOTIDE SEQUENCE [LARGE SCALE GENOMIC DNA]</scope>
</reference>
<sequence>MDIGDRPDIAWDSPTGRCKLTLPDSKRMGFAQEYLSACSQLRVFLESGFKSRSPSAALVNYQCTIHWLPGAYLMSSSDKHDITAQVRPEEKTFGSQIFAFKWPIISILLHVPI</sequence>
<dbReference type="AlphaFoldDB" id="A0AAV4VKP5"/>
<evidence type="ECO:0000313" key="1">
    <source>
        <dbReference type="EMBL" id="GIY70912.1"/>
    </source>
</evidence>